<protein>
    <recommendedName>
        <fullName evidence="3 5">acylphosphatase</fullName>
        <ecNumber evidence="2 5">3.6.1.7</ecNumber>
    </recommendedName>
</protein>
<evidence type="ECO:0000313" key="8">
    <source>
        <dbReference type="EMBL" id="MEJ5945374.1"/>
    </source>
</evidence>
<dbReference type="EMBL" id="JBBIAA010000007">
    <property type="protein sequence ID" value="MEJ5945374.1"/>
    <property type="molecule type" value="Genomic_DNA"/>
</dbReference>
<dbReference type="Gene3D" id="3.30.70.100">
    <property type="match status" value="1"/>
</dbReference>
<name>A0ABU8RK08_9ACTN</name>
<dbReference type="Proteomes" id="UP001387100">
    <property type="component" value="Unassembled WGS sequence"/>
</dbReference>
<accession>A0ABU8RK08</accession>
<dbReference type="InterPro" id="IPR020456">
    <property type="entry name" value="Acylphosphatase"/>
</dbReference>
<dbReference type="SUPFAM" id="SSF54975">
    <property type="entry name" value="Acylphosphatase/BLUF domain-like"/>
    <property type="match status" value="1"/>
</dbReference>
<dbReference type="InterPro" id="IPR017968">
    <property type="entry name" value="Acylphosphatase_CS"/>
</dbReference>
<evidence type="ECO:0000256" key="4">
    <source>
        <dbReference type="ARBA" id="ARBA00047645"/>
    </source>
</evidence>
<dbReference type="Pfam" id="PF00708">
    <property type="entry name" value="Acylphosphatase"/>
    <property type="match status" value="1"/>
</dbReference>
<organism evidence="8 9">
    <name type="scientific">Pseudokineococcus basanitobsidens</name>
    <dbReference type="NCBI Taxonomy" id="1926649"/>
    <lineage>
        <taxon>Bacteria</taxon>
        <taxon>Bacillati</taxon>
        <taxon>Actinomycetota</taxon>
        <taxon>Actinomycetes</taxon>
        <taxon>Kineosporiales</taxon>
        <taxon>Kineosporiaceae</taxon>
        <taxon>Pseudokineococcus</taxon>
    </lineage>
</organism>
<evidence type="ECO:0000259" key="7">
    <source>
        <dbReference type="PROSITE" id="PS51160"/>
    </source>
</evidence>
<dbReference type="RefSeq" id="WP_339574759.1">
    <property type="nucleotide sequence ID" value="NZ_JBBIAA010000007.1"/>
</dbReference>
<dbReference type="NCBIfam" id="NF010997">
    <property type="entry name" value="PRK14422.1"/>
    <property type="match status" value="1"/>
</dbReference>
<comment type="caution">
    <text evidence="8">The sequence shown here is derived from an EMBL/GenBank/DDBJ whole genome shotgun (WGS) entry which is preliminary data.</text>
</comment>
<keyword evidence="5 8" id="KW-0378">Hydrolase</keyword>
<sequence>MSGVGPADPDVRLVAHVRGDVQGVGFRWWTRARALELGLAGAARNLPDGRVEVTAQGSRAACEQLLAVLEAPDGDEAARRRPGVVTGVGASWLDPRAGLEGFVEA</sequence>
<dbReference type="InterPro" id="IPR001792">
    <property type="entry name" value="Acylphosphatase-like_dom"/>
</dbReference>
<dbReference type="PROSITE" id="PS00150">
    <property type="entry name" value="ACYLPHOSPHATASE_1"/>
    <property type="match status" value="1"/>
</dbReference>
<feature type="active site" evidence="5">
    <location>
        <position position="45"/>
    </location>
</feature>
<feature type="active site" evidence="5">
    <location>
        <position position="27"/>
    </location>
</feature>
<evidence type="ECO:0000256" key="3">
    <source>
        <dbReference type="ARBA" id="ARBA00015991"/>
    </source>
</evidence>
<evidence type="ECO:0000256" key="1">
    <source>
        <dbReference type="ARBA" id="ARBA00005614"/>
    </source>
</evidence>
<comment type="catalytic activity">
    <reaction evidence="4 5">
        <text>an acyl phosphate + H2O = a carboxylate + phosphate + H(+)</text>
        <dbReference type="Rhea" id="RHEA:14965"/>
        <dbReference type="ChEBI" id="CHEBI:15377"/>
        <dbReference type="ChEBI" id="CHEBI:15378"/>
        <dbReference type="ChEBI" id="CHEBI:29067"/>
        <dbReference type="ChEBI" id="CHEBI:43474"/>
        <dbReference type="ChEBI" id="CHEBI:59918"/>
        <dbReference type="EC" id="3.6.1.7"/>
    </reaction>
</comment>
<evidence type="ECO:0000256" key="2">
    <source>
        <dbReference type="ARBA" id="ARBA00012150"/>
    </source>
</evidence>
<evidence type="ECO:0000256" key="5">
    <source>
        <dbReference type="PROSITE-ProRule" id="PRU00520"/>
    </source>
</evidence>
<reference evidence="8 9" key="1">
    <citation type="journal article" date="2017" name="Int. J. Syst. Evol. Microbiol.">
        <title>Pseudokineococcus basanitobsidens sp. nov., isolated from volcanic rock.</title>
        <authorList>
            <person name="Lee D.W."/>
            <person name="Park M.Y."/>
            <person name="Kim J.J."/>
            <person name="Kim B.S."/>
        </authorList>
    </citation>
    <scope>NUCLEOTIDE SEQUENCE [LARGE SCALE GENOMIC DNA]</scope>
    <source>
        <strain evidence="8 9">DSM 103726</strain>
    </source>
</reference>
<gene>
    <name evidence="8" type="ORF">WDZ17_08710</name>
</gene>
<dbReference type="PANTHER" id="PTHR47268">
    <property type="entry name" value="ACYLPHOSPHATASE"/>
    <property type="match status" value="1"/>
</dbReference>
<proteinExistence type="inferred from homology"/>
<dbReference type="GO" id="GO:0003998">
    <property type="term" value="F:acylphosphatase activity"/>
    <property type="evidence" value="ECO:0007669"/>
    <property type="project" value="UniProtKB-EC"/>
</dbReference>
<keyword evidence="9" id="KW-1185">Reference proteome</keyword>
<evidence type="ECO:0000256" key="6">
    <source>
        <dbReference type="RuleBase" id="RU004168"/>
    </source>
</evidence>
<comment type="similarity">
    <text evidence="1 6">Belongs to the acylphosphatase family.</text>
</comment>
<evidence type="ECO:0000313" key="9">
    <source>
        <dbReference type="Proteomes" id="UP001387100"/>
    </source>
</evidence>
<dbReference type="PROSITE" id="PS51160">
    <property type="entry name" value="ACYLPHOSPHATASE_3"/>
    <property type="match status" value="1"/>
</dbReference>
<feature type="domain" description="Acylphosphatase-like" evidence="7">
    <location>
        <begin position="12"/>
        <end position="105"/>
    </location>
</feature>
<dbReference type="EC" id="3.6.1.7" evidence="2 5"/>
<dbReference type="InterPro" id="IPR036046">
    <property type="entry name" value="Acylphosphatase-like_dom_sf"/>
</dbReference>
<dbReference type="PANTHER" id="PTHR47268:SF4">
    <property type="entry name" value="ACYLPHOSPHATASE"/>
    <property type="match status" value="1"/>
</dbReference>